<dbReference type="AlphaFoldDB" id="A0AAU8BP83"/>
<sequence>MNVDDIVARTQDVIWETHGERVMIGQRGPYLALREENAISLEAMQASSYYLIFKANSGVQASPNEVITFLESGNIAACVVPSFRANYKVVVQYEPIPN</sequence>
<gene>
    <name evidence="1" type="ORF">PG915_22760</name>
</gene>
<name>A0AAU8BP83_9VIBR</name>
<reference evidence="1" key="1">
    <citation type="submission" date="2023-01" db="EMBL/GenBank/DDBJ databases">
        <title>Vibrio sp. CB1-14 genome sequencing.</title>
        <authorList>
            <person name="Otstavnykh N."/>
            <person name="Isaeva M."/>
            <person name="Meleshko D."/>
        </authorList>
    </citation>
    <scope>NUCLEOTIDE SEQUENCE</scope>
    <source>
        <strain evidence="1">CB1-14</strain>
    </source>
</reference>
<protein>
    <submittedName>
        <fullName evidence="1">Uncharacterized protein</fullName>
    </submittedName>
</protein>
<dbReference type="RefSeq" id="WP_353499251.1">
    <property type="nucleotide sequence ID" value="NZ_CP115921.1"/>
</dbReference>
<evidence type="ECO:0000313" key="1">
    <source>
        <dbReference type="EMBL" id="XCD18100.1"/>
    </source>
</evidence>
<proteinExistence type="predicted"/>
<dbReference type="KEGG" id="vck:PG915_22760"/>
<organism evidence="1">
    <name type="scientific">Vibrio chaetopteri</name>
    <dbReference type="NCBI Taxonomy" id="3016528"/>
    <lineage>
        <taxon>Bacteria</taxon>
        <taxon>Pseudomonadati</taxon>
        <taxon>Pseudomonadota</taxon>
        <taxon>Gammaproteobacteria</taxon>
        <taxon>Vibrionales</taxon>
        <taxon>Vibrionaceae</taxon>
        <taxon>Vibrio</taxon>
    </lineage>
</organism>
<accession>A0AAU8BP83</accession>
<dbReference type="EMBL" id="CP115921">
    <property type="protein sequence ID" value="XCD18100.1"/>
    <property type="molecule type" value="Genomic_DNA"/>
</dbReference>